<dbReference type="PANTHER" id="PTHR35337">
    <property type="entry name" value="SLR1478 PROTEIN"/>
    <property type="match status" value="1"/>
</dbReference>
<gene>
    <name evidence="2" type="ORF">SAMN04488071_0492</name>
</gene>
<organism evidence="2 3">
    <name type="scientific">Kordiimonas lacus</name>
    <dbReference type="NCBI Taxonomy" id="637679"/>
    <lineage>
        <taxon>Bacteria</taxon>
        <taxon>Pseudomonadati</taxon>
        <taxon>Pseudomonadota</taxon>
        <taxon>Alphaproteobacteria</taxon>
        <taxon>Kordiimonadales</taxon>
        <taxon>Kordiimonadaceae</taxon>
        <taxon>Kordiimonas</taxon>
    </lineage>
</organism>
<dbReference type="Proteomes" id="UP000183685">
    <property type="component" value="Unassembled WGS sequence"/>
</dbReference>
<reference evidence="2 3" key="1">
    <citation type="submission" date="2016-10" db="EMBL/GenBank/DDBJ databases">
        <authorList>
            <person name="de Groot N.N."/>
        </authorList>
    </citation>
    <scope>NUCLEOTIDE SEQUENCE [LARGE SCALE GENOMIC DNA]</scope>
    <source>
        <strain evidence="2 3">CGMCC 1.9109</strain>
    </source>
</reference>
<evidence type="ECO:0000313" key="3">
    <source>
        <dbReference type="Proteomes" id="UP000183685"/>
    </source>
</evidence>
<feature type="transmembrane region" description="Helical" evidence="1">
    <location>
        <begin position="309"/>
        <end position="327"/>
    </location>
</feature>
<keyword evidence="3" id="KW-1185">Reference proteome</keyword>
<dbReference type="OrthoDB" id="7699993at2"/>
<evidence type="ECO:0000313" key="2">
    <source>
        <dbReference type="EMBL" id="SDD37048.1"/>
    </source>
</evidence>
<feature type="transmembrane region" description="Helical" evidence="1">
    <location>
        <begin position="278"/>
        <end position="297"/>
    </location>
</feature>
<name>A0A1G6U6Q5_9PROT</name>
<dbReference type="STRING" id="637679.GCA_001550055_00398"/>
<keyword evidence="1" id="KW-0472">Membrane</keyword>
<dbReference type="AlphaFoldDB" id="A0A1G6U6Q5"/>
<feature type="transmembrane region" description="Helical" evidence="1">
    <location>
        <begin position="113"/>
        <end position="132"/>
    </location>
</feature>
<feature type="transmembrane region" description="Helical" evidence="1">
    <location>
        <begin position="189"/>
        <end position="219"/>
    </location>
</feature>
<dbReference type="EMBL" id="FNAK01000001">
    <property type="protein sequence ID" value="SDD37048.1"/>
    <property type="molecule type" value="Genomic_DNA"/>
</dbReference>
<sequence>MASVGTKSFQFRQEREEGWQQLEQLVLQAEKKGIRSLSATDVFELPHLYKGALSSLSVARSISLDKNVVDYLENLTTRAYFLLYGHQRPAGRAFARLMQFSIPDAVRSIRQEFLVALIVTLLGVMAGFFLVLENPEWFYTFVDRSLAGGRVPGASAEDLRAVLYPDKNEIEGLNIFATQLFTHNSQVGLLAFALGFALGLPTIWLLFTNGTMLGAFLALHYEKDLLGELGGWLIIHGSTEILAIILCGAAGLTIARHYVFPGKLSRMEALATYGKKAALVAFGCILMFLVAGLLEGFARQLVTSDASRYAIGLGFLVMWAIYFLGMGHNRPDDAGEDEL</sequence>
<keyword evidence="1" id="KW-1133">Transmembrane helix</keyword>
<dbReference type="Pfam" id="PF01944">
    <property type="entry name" value="SpoIIM"/>
    <property type="match status" value="1"/>
</dbReference>
<protein>
    <submittedName>
        <fullName evidence="2">Uncharacterized membrane protein SpoIIM, required for sporulation</fullName>
    </submittedName>
</protein>
<dbReference type="PANTHER" id="PTHR35337:SF1">
    <property type="entry name" value="SLR1478 PROTEIN"/>
    <property type="match status" value="1"/>
</dbReference>
<evidence type="ECO:0000256" key="1">
    <source>
        <dbReference type="SAM" id="Phobius"/>
    </source>
</evidence>
<feature type="transmembrane region" description="Helical" evidence="1">
    <location>
        <begin position="231"/>
        <end position="258"/>
    </location>
</feature>
<dbReference type="InterPro" id="IPR002798">
    <property type="entry name" value="SpoIIM-like"/>
</dbReference>
<accession>A0A1G6U6Q5</accession>
<keyword evidence="1" id="KW-0812">Transmembrane</keyword>
<dbReference type="RefSeq" id="WP_068308331.1">
    <property type="nucleotide sequence ID" value="NZ_FNAK01000001.1"/>
</dbReference>
<proteinExistence type="predicted"/>